<dbReference type="PANTHER" id="PTHR33053">
    <property type="entry name" value="PROTEIN, PUTATIVE-RELATED"/>
    <property type="match status" value="1"/>
</dbReference>
<accession>A0ABR3MV64</accession>
<feature type="region of interest" description="Disordered" evidence="1">
    <location>
        <begin position="419"/>
        <end position="466"/>
    </location>
</feature>
<protein>
    <recommendedName>
        <fullName evidence="4">Transposase domain-containing protein</fullName>
    </recommendedName>
</protein>
<dbReference type="EMBL" id="JAYMGO010000009">
    <property type="protein sequence ID" value="KAL1268517.1"/>
    <property type="molecule type" value="Genomic_DNA"/>
</dbReference>
<sequence length="609" mass="68259">MECSERTKRRKISAKVEEHLRLLEKESVIDDLLTHNSEKEYPLDDLLEHTENEDSTDTFYDACDQNCFENSSNDLEDENSSDSFYDFNISSFDDLNSENWVPGDMPGCDSDYDLHGDECSDLEDDNDDDSRGLAEWAAEFNIPQTALSALLKILRRKGLDIPMDGRTLMSTDRSCNVANMAGGSYYHFGIENALTAELSSLGHLANVTDTLTLRINIDGLPLFRSSSVSLWPILGMIKEIPECSVFVIGVYSGASKPANVQEYLQEFIVDMKAVSQSGIVYNGVHFRVPLPDAFICDAPARAFLKCSKGHTGYYGCERCTQKGQFINGKVAYPEISAELRTDEQFVEFINDGGLAVIPTKWFIGPEEDECYWPPARMNMAKAVIEQQDPHTDWATYKLTVKRKVATYEIARTKLVEYEQNTDVPTESDSTENTGRGKRKKRSVLTPAPPPSTLRSSTPSARLTLPPPLGNLRWPDVSTHHHVTMLPEAPRRQIRDNMFVRILTLLEEMKETQKIQGRMLQTLLQQRGNISTTVSSTPEGFPLKTVRDVELMEEKLANPNFMAELVAAVTDIGGATVDEATKRMMTFLLDHALPGSITFWAEMGRGSSRP</sequence>
<keyword evidence="3" id="KW-1185">Reference proteome</keyword>
<organism evidence="2 3">
    <name type="scientific">Cirrhinus molitorella</name>
    <name type="common">mud carp</name>
    <dbReference type="NCBI Taxonomy" id="172907"/>
    <lineage>
        <taxon>Eukaryota</taxon>
        <taxon>Metazoa</taxon>
        <taxon>Chordata</taxon>
        <taxon>Craniata</taxon>
        <taxon>Vertebrata</taxon>
        <taxon>Euteleostomi</taxon>
        <taxon>Actinopterygii</taxon>
        <taxon>Neopterygii</taxon>
        <taxon>Teleostei</taxon>
        <taxon>Ostariophysi</taxon>
        <taxon>Cypriniformes</taxon>
        <taxon>Cyprinidae</taxon>
        <taxon>Labeoninae</taxon>
        <taxon>Labeonini</taxon>
        <taxon>Cirrhinus</taxon>
    </lineage>
</organism>
<reference evidence="2 3" key="1">
    <citation type="submission" date="2023-09" db="EMBL/GenBank/DDBJ databases">
        <authorList>
            <person name="Wang M."/>
        </authorList>
    </citation>
    <scope>NUCLEOTIDE SEQUENCE [LARGE SCALE GENOMIC DNA]</scope>
    <source>
        <strain evidence="2">GT-2023</strain>
        <tissue evidence="2">Liver</tissue>
    </source>
</reference>
<feature type="compositionally biased region" description="Polar residues" evidence="1">
    <location>
        <begin position="419"/>
        <end position="433"/>
    </location>
</feature>
<feature type="compositionally biased region" description="Low complexity" evidence="1">
    <location>
        <begin position="452"/>
        <end position="463"/>
    </location>
</feature>
<comment type="caution">
    <text evidence="2">The sequence shown here is derived from an EMBL/GenBank/DDBJ whole genome shotgun (WGS) entry which is preliminary data.</text>
</comment>
<evidence type="ECO:0000256" key="1">
    <source>
        <dbReference type="SAM" id="MobiDB-lite"/>
    </source>
</evidence>
<name>A0ABR3MV64_9TELE</name>
<dbReference type="Proteomes" id="UP001558613">
    <property type="component" value="Unassembled WGS sequence"/>
</dbReference>
<proteinExistence type="predicted"/>
<evidence type="ECO:0008006" key="4">
    <source>
        <dbReference type="Google" id="ProtNLM"/>
    </source>
</evidence>
<dbReference type="PANTHER" id="PTHR33053:SF9">
    <property type="entry name" value="AGAP000105-PA"/>
    <property type="match status" value="1"/>
</dbReference>
<evidence type="ECO:0000313" key="3">
    <source>
        <dbReference type="Proteomes" id="UP001558613"/>
    </source>
</evidence>
<gene>
    <name evidence="2" type="ORF">QQF64_033880</name>
</gene>
<evidence type="ECO:0000313" key="2">
    <source>
        <dbReference type="EMBL" id="KAL1268517.1"/>
    </source>
</evidence>